<gene>
    <name evidence="3" type="primary">TC_0900</name>
    <name evidence="3" type="ORF">TNCT_694871</name>
</gene>
<keyword evidence="4" id="KW-1185">Reference proteome</keyword>
<reference evidence="3" key="1">
    <citation type="submission" date="2020-07" db="EMBL/GenBank/DDBJ databases">
        <title>Multicomponent nature underlies the extraordinary mechanical properties of spider dragline silk.</title>
        <authorList>
            <person name="Kono N."/>
            <person name="Nakamura H."/>
            <person name="Mori M."/>
            <person name="Yoshida Y."/>
            <person name="Ohtoshi R."/>
            <person name="Malay A.D."/>
            <person name="Moran D.A.P."/>
            <person name="Tomita M."/>
            <person name="Numata K."/>
            <person name="Arakawa K."/>
        </authorList>
    </citation>
    <scope>NUCLEOTIDE SEQUENCE</scope>
</reference>
<dbReference type="Pfam" id="PF14518">
    <property type="entry name" value="Haem_oxygenas_2"/>
    <property type="match status" value="1"/>
</dbReference>
<evidence type="ECO:0000313" key="3">
    <source>
        <dbReference type="EMBL" id="GFQ87315.1"/>
    </source>
</evidence>
<evidence type="ECO:0000313" key="4">
    <source>
        <dbReference type="Proteomes" id="UP000887116"/>
    </source>
</evidence>
<feature type="domain" description="Thioredoxin" evidence="2">
    <location>
        <begin position="1"/>
        <end position="112"/>
    </location>
</feature>
<dbReference type="Gene3D" id="1.20.910.10">
    <property type="entry name" value="Heme oxygenase-like"/>
    <property type="match status" value="1"/>
</dbReference>
<dbReference type="OrthoDB" id="6417219at2759"/>
<dbReference type="PROSITE" id="PS51352">
    <property type="entry name" value="THIOREDOXIN_2"/>
    <property type="match status" value="1"/>
</dbReference>
<dbReference type="SMART" id="SM01236">
    <property type="entry name" value="Haem_oxygenase_2"/>
    <property type="match status" value="1"/>
</dbReference>
<evidence type="ECO:0000256" key="1">
    <source>
        <dbReference type="ARBA" id="ARBA00023002"/>
    </source>
</evidence>
<protein>
    <submittedName>
        <fullName evidence="3">Probable oxidoreductase TC_0900</fullName>
    </submittedName>
</protein>
<dbReference type="GO" id="GO:0016491">
    <property type="term" value="F:oxidoreductase activity"/>
    <property type="evidence" value="ECO:0007669"/>
    <property type="project" value="UniProtKB-KW"/>
</dbReference>
<sequence>MSDDIISVNDQNFKSEVTDYKGFVLIDFWAEWCGPCKSLMPRIEQLATDRKGKIKICKFDIDEGLKYQVKEIMEFTKLLNNKLDELHLLNHPFYQSWNTGSLSLQALQTYAKEYYHHVAAFPRYISGIHFLCPDLKMRQVLLGNLIEEEQGDENHPELWKRFAEGLGVTRSDLHKDAQIKETQELVNGYFDIVRSDFASGLGALYAYERQTPEVSKSKIEGLKKHYSISDERSLQFFTVHMHADEWHSEECANLIADLSEEEQEKAMQGAKKGAKLLWGFLDGMMNASMCH</sequence>
<dbReference type="Gene3D" id="3.40.30.10">
    <property type="entry name" value="Glutaredoxin"/>
    <property type="match status" value="1"/>
</dbReference>
<dbReference type="NCBIfam" id="TIGR04305">
    <property type="entry name" value="fol_rel_CADD"/>
    <property type="match status" value="1"/>
</dbReference>
<dbReference type="AlphaFoldDB" id="A0A8X6J1G8"/>
<dbReference type="Pfam" id="PF00085">
    <property type="entry name" value="Thioredoxin"/>
    <property type="match status" value="1"/>
</dbReference>
<dbReference type="InterPro" id="IPR017937">
    <property type="entry name" value="Thioredoxin_CS"/>
</dbReference>
<dbReference type="SUPFAM" id="SSF48613">
    <property type="entry name" value="Heme oxygenase-like"/>
    <property type="match status" value="1"/>
</dbReference>
<dbReference type="PANTHER" id="PTHR40279">
    <property type="entry name" value="PQQC-LIKE PROTEIN"/>
    <property type="match status" value="1"/>
</dbReference>
<dbReference type="Proteomes" id="UP000887116">
    <property type="component" value="Unassembled WGS sequence"/>
</dbReference>
<proteinExistence type="predicted"/>
<dbReference type="EMBL" id="BMAO01013252">
    <property type="protein sequence ID" value="GFQ87315.1"/>
    <property type="molecule type" value="Genomic_DNA"/>
</dbReference>
<organism evidence="3 4">
    <name type="scientific">Trichonephila clavata</name>
    <name type="common">Joro spider</name>
    <name type="synonym">Nephila clavata</name>
    <dbReference type="NCBI Taxonomy" id="2740835"/>
    <lineage>
        <taxon>Eukaryota</taxon>
        <taxon>Metazoa</taxon>
        <taxon>Ecdysozoa</taxon>
        <taxon>Arthropoda</taxon>
        <taxon>Chelicerata</taxon>
        <taxon>Arachnida</taxon>
        <taxon>Araneae</taxon>
        <taxon>Araneomorphae</taxon>
        <taxon>Entelegynae</taxon>
        <taxon>Araneoidea</taxon>
        <taxon>Nephilidae</taxon>
        <taxon>Trichonephila</taxon>
    </lineage>
</organism>
<dbReference type="InterPro" id="IPR039068">
    <property type="entry name" value="PqqC-like"/>
</dbReference>
<dbReference type="InterPro" id="IPR036249">
    <property type="entry name" value="Thioredoxin-like_sf"/>
</dbReference>
<evidence type="ECO:0000259" key="2">
    <source>
        <dbReference type="PROSITE" id="PS51352"/>
    </source>
</evidence>
<dbReference type="InterPro" id="IPR013766">
    <property type="entry name" value="Thioredoxin_domain"/>
</dbReference>
<dbReference type="CDD" id="cd02947">
    <property type="entry name" value="TRX_family"/>
    <property type="match status" value="1"/>
</dbReference>
<keyword evidence="1" id="KW-0560">Oxidoreductase</keyword>
<accession>A0A8X6J1G8</accession>
<dbReference type="InterPro" id="IPR027572">
    <property type="entry name" value="Fol-rel_CADD"/>
</dbReference>
<dbReference type="InterPro" id="IPR016084">
    <property type="entry name" value="Haem_Oase-like_multi-hlx"/>
</dbReference>
<dbReference type="PANTHER" id="PTHR40279:SF3">
    <property type="entry name" value="4-AMINOBENZOATE SYNTHASE"/>
    <property type="match status" value="1"/>
</dbReference>
<dbReference type="PROSITE" id="PS00194">
    <property type="entry name" value="THIOREDOXIN_1"/>
    <property type="match status" value="1"/>
</dbReference>
<name>A0A8X6J1G8_TRICU</name>
<dbReference type="SUPFAM" id="SSF52833">
    <property type="entry name" value="Thioredoxin-like"/>
    <property type="match status" value="1"/>
</dbReference>
<comment type="caution">
    <text evidence="3">The sequence shown here is derived from an EMBL/GenBank/DDBJ whole genome shotgun (WGS) entry which is preliminary data.</text>
</comment>